<dbReference type="InterPro" id="IPR017972">
    <property type="entry name" value="Cyt_P450_CS"/>
</dbReference>
<keyword evidence="6 12" id="KW-0479">Metal-binding</keyword>
<evidence type="ECO:0000256" key="14">
    <source>
        <dbReference type="SAM" id="SignalP"/>
    </source>
</evidence>
<evidence type="ECO:0000256" key="13">
    <source>
        <dbReference type="RuleBase" id="RU000461"/>
    </source>
</evidence>
<dbReference type="EMBL" id="JBEDUW010000004">
    <property type="protein sequence ID" value="KAK9934975.1"/>
    <property type="molecule type" value="Genomic_DNA"/>
</dbReference>
<feature type="binding site" description="axial binding residue" evidence="12">
    <location>
        <position position="454"/>
    </location>
    <ligand>
        <name>heme</name>
        <dbReference type="ChEBI" id="CHEBI:30413"/>
    </ligand>
    <ligandPart>
        <name>Fe</name>
        <dbReference type="ChEBI" id="CHEBI:18248"/>
    </ligandPart>
</feature>
<keyword evidence="10 13" id="KW-0503">Monooxygenase</keyword>
<evidence type="ECO:0000256" key="6">
    <source>
        <dbReference type="ARBA" id="ARBA00022723"/>
    </source>
</evidence>
<evidence type="ECO:0008006" key="17">
    <source>
        <dbReference type="Google" id="ProtNLM"/>
    </source>
</evidence>
<feature type="signal peptide" evidence="14">
    <location>
        <begin position="1"/>
        <end position="17"/>
    </location>
</feature>
<keyword evidence="14" id="KW-0732">Signal</keyword>
<keyword evidence="4 12" id="KW-0349">Heme</keyword>
<dbReference type="Proteomes" id="UP001457282">
    <property type="component" value="Unassembled WGS sequence"/>
</dbReference>
<dbReference type="PANTHER" id="PTHR24282:SF20">
    <property type="entry name" value="CYTOCHROME P450 CYP749A22-LIKE"/>
    <property type="match status" value="1"/>
</dbReference>
<protein>
    <recommendedName>
        <fullName evidence="17">Cytochrome P450 CYP749A22-like</fullName>
    </recommendedName>
</protein>
<dbReference type="Pfam" id="PF00067">
    <property type="entry name" value="p450"/>
    <property type="match status" value="1"/>
</dbReference>
<evidence type="ECO:0000256" key="1">
    <source>
        <dbReference type="ARBA" id="ARBA00001971"/>
    </source>
</evidence>
<comment type="cofactor">
    <cofactor evidence="1 12">
        <name>heme</name>
        <dbReference type="ChEBI" id="CHEBI:30413"/>
    </cofactor>
</comment>
<evidence type="ECO:0000256" key="7">
    <source>
        <dbReference type="ARBA" id="ARBA00022989"/>
    </source>
</evidence>
<organism evidence="15 16">
    <name type="scientific">Rubus argutus</name>
    <name type="common">Southern blackberry</name>
    <dbReference type="NCBI Taxonomy" id="59490"/>
    <lineage>
        <taxon>Eukaryota</taxon>
        <taxon>Viridiplantae</taxon>
        <taxon>Streptophyta</taxon>
        <taxon>Embryophyta</taxon>
        <taxon>Tracheophyta</taxon>
        <taxon>Spermatophyta</taxon>
        <taxon>Magnoliopsida</taxon>
        <taxon>eudicotyledons</taxon>
        <taxon>Gunneridae</taxon>
        <taxon>Pentapetalae</taxon>
        <taxon>rosids</taxon>
        <taxon>fabids</taxon>
        <taxon>Rosales</taxon>
        <taxon>Rosaceae</taxon>
        <taxon>Rosoideae</taxon>
        <taxon>Rosoideae incertae sedis</taxon>
        <taxon>Rubus</taxon>
    </lineage>
</organism>
<sequence length="507" mass="58011">MILSFVCVLLLFGLIKAIHKLWWTPTRIQNLMRLQGIKGPSYRLLYGNATEIINMQTEAMSRPMNLSHDIFSHVQPHIHSWAKRYGRNFLQWYGLQPVLVVTEPELCKEILNNKDGVYPKQKPSKFVKKLLGDGITMTTGEKWVKLRKVSNHAFHGESLKNMFADMKASAETMVERWKIHEGKEIDVFEEFRLYTSEVISRTAFGSSYLEGKTLFEKLSKLTIIIFRNLLKVRFPGMSKVFRTSDEIESDKLEKGIRDSIMEIVKKREKEATIGEKDSFGNDFLGLLLKAHHGANDKQRLSFEELVEECRTFYFAGQETTNSLLSWIVLLMALHPDWQEEARKEVLQLFGKQTPNYDGLAQLKTMSMIINETLRLYPPAILIVRRVEKEVKLGKLLVPANVELLVPTLALHHEPQFWGQDVGLFKPERFSEGVSKATNDNMAAFIPFGMGPRMCVGLNFAAIEAKIALAMILQRYSFTLSPGYVHSPSESLTVRPQHGVQVILHSLQ</sequence>
<dbReference type="FunFam" id="1.10.630.10:FF:000182">
    <property type="entry name" value="Cytochrome P450 3A4"/>
    <property type="match status" value="1"/>
</dbReference>
<evidence type="ECO:0000256" key="8">
    <source>
        <dbReference type="ARBA" id="ARBA00023002"/>
    </source>
</evidence>
<proteinExistence type="inferred from homology"/>
<evidence type="ECO:0000256" key="3">
    <source>
        <dbReference type="ARBA" id="ARBA00010617"/>
    </source>
</evidence>
<comment type="subcellular location">
    <subcellularLocation>
        <location evidence="2">Membrane</location>
        <topology evidence="2">Single-pass membrane protein</topology>
    </subcellularLocation>
</comment>
<dbReference type="AlphaFoldDB" id="A0AAW1XEY4"/>
<gene>
    <name evidence="15" type="ORF">M0R45_022094</name>
</gene>
<evidence type="ECO:0000256" key="9">
    <source>
        <dbReference type="ARBA" id="ARBA00023004"/>
    </source>
</evidence>
<keyword evidence="9 12" id="KW-0408">Iron</keyword>
<dbReference type="PANTHER" id="PTHR24282">
    <property type="entry name" value="CYTOCHROME P450 FAMILY MEMBER"/>
    <property type="match status" value="1"/>
</dbReference>
<dbReference type="GO" id="GO:0004497">
    <property type="term" value="F:monooxygenase activity"/>
    <property type="evidence" value="ECO:0007669"/>
    <property type="project" value="UniProtKB-KW"/>
</dbReference>
<dbReference type="InterPro" id="IPR036396">
    <property type="entry name" value="Cyt_P450_sf"/>
</dbReference>
<dbReference type="SUPFAM" id="SSF48264">
    <property type="entry name" value="Cytochrome P450"/>
    <property type="match status" value="1"/>
</dbReference>
<evidence type="ECO:0000313" key="15">
    <source>
        <dbReference type="EMBL" id="KAK9934975.1"/>
    </source>
</evidence>
<evidence type="ECO:0000256" key="4">
    <source>
        <dbReference type="ARBA" id="ARBA00022617"/>
    </source>
</evidence>
<dbReference type="GO" id="GO:0016705">
    <property type="term" value="F:oxidoreductase activity, acting on paired donors, with incorporation or reduction of molecular oxygen"/>
    <property type="evidence" value="ECO:0007669"/>
    <property type="project" value="InterPro"/>
</dbReference>
<dbReference type="PRINTS" id="PR00385">
    <property type="entry name" value="P450"/>
</dbReference>
<name>A0AAW1XEY4_RUBAR</name>
<keyword evidence="7" id="KW-1133">Transmembrane helix</keyword>
<dbReference type="GO" id="GO:0005506">
    <property type="term" value="F:iron ion binding"/>
    <property type="evidence" value="ECO:0007669"/>
    <property type="project" value="InterPro"/>
</dbReference>
<dbReference type="InterPro" id="IPR002401">
    <property type="entry name" value="Cyt_P450_E_grp-I"/>
</dbReference>
<evidence type="ECO:0000256" key="11">
    <source>
        <dbReference type="ARBA" id="ARBA00023136"/>
    </source>
</evidence>
<feature type="chain" id="PRO_5043475241" description="Cytochrome P450 CYP749A22-like" evidence="14">
    <location>
        <begin position="18"/>
        <end position="507"/>
    </location>
</feature>
<dbReference type="PROSITE" id="PS00086">
    <property type="entry name" value="CYTOCHROME_P450"/>
    <property type="match status" value="1"/>
</dbReference>
<evidence type="ECO:0000256" key="5">
    <source>
        <dbReference type="ARBA" id="ARBA00022692"/>
    </source>
</evidence>
<evidence type="ECO:0000256" key="10">
    <source>
        <dbReference type="ARBA" id="ARBA00023033"/>
    </source>
</evidence>
<keyword evidence="5" id="KW-0812">Transmembrane</keyword>
<dbReference type="InterPro" id="IPR050665">
    <property type="entry name" value="Cytochrome_P450_Monooxygen"/>
</dbReference>
<comment type="similarity">
    <text evidence="3 13">Belongs to the cytochrome P450 family.</text>
</comment>
<keyword evidence="16" id="KW-1185">Reference proteome</keyword>
<dbReference type="PRINTS" id="PR00463">
    <property type="entry name" value="EP450I"/>
</dbReference>
<dbReference type="GO" id="GO:0020037">
    <property type="term" value="F:heme binding"/>
    <property type="evidence" value="ECO:0007669"/>
    <property type="project" value="InterPro"/>
</dbReference>
<dbReference type="Gene3D" id="1.10.630.10">
    <property type="entry name" value="Cytochrome P450"/>
    <property type="match status" value="1"/>
</dbReference>
<comment type="caution">
    <text evidence="15">The sequence shown here is derived from an EMBL/GenBank/DDBJ whole genome shotgun (WGS) entry which is preliminary data.</text>
</comment>
<accession>A0AAW1XEY4</accession>
<keyword evidence="8 13" id="KW-0560">Oxidoreductase</keyword>
<keyword evidence="11" id="KW-0472">Membrane</keyword>
<evidence type="ECO:0000313" key="16">
    <source>
        <dbReference type="Proteomes" id="UP001457282"/>
    </source>
</evidence>
<dbReference type="InterPro" id="IPR001128">
    <property type="entry name" value="Cyt_P450"/>
</dbReference>
<dbReference type="GO" id="GO:0016020">
    <property type="term" value="C:membrane"/>
    <property type="evidence" value="ECO:0007669"/>
    <property type="project" value="UniProtKB-SubCell"/>
</dbReference>
<evidence type="ECO:0000256" key="12">
    <source>
        <dbReference type="PIRSR" id="PIRSR602401-1"/>
    </source>
</evidence>
<reference evidence="15 16" key="1">
    <citation type="journal article" date="2023" name="G3 (Bethesda)">
        <title>A chromosome-length genome assembly and annotation of blackberry (Rubus argutus, cv. 'Hillquist').</title>
        <authorList>
            <person name="Bruna T."/>
            <person name="Aryal R."/>
            <person name="Dudchenko O."/>
            <person name="Sargent D.J."/>
            <person name="Mead D."/>
            <person name="Buti M."/>
            <person name="Cavallini A."/>
            <person name="Hytonen T."/>
            <person name="Andres J."/>
            <person name="Pham M."/>
            <person name="Weisz D."/>
            <person name="Mascagni F."/>
            <person name="Usai G."/>
            <person name="Natali L."/>
            <person name="Bassil N."/>
            <person name="Fernandez G.E."/>
            <person name="Lomsadze A."/>
            <person name="Armour M."/>
            <person name="Olukolu B."/>
            <person name="Poorten T."/>
            <person name="Britton C."/>
            <person name="Davik J."/>
            <person name="Ashrafi H."/>
            <person name="Aiden E.L."/>
            <person name="Borodovsky M."/>
            <person name="Worthington M."/>
        </authorList>
    </citation>
    <scope>NUCLEOTIDE SEQUENCE [LARGE SCALE GENOMIC DNA]</scope>
    <source>
        <strain evidence="15">PI 553951</strain>
    </source>
</reference>
<evidence type="ECO:0000256" key="2">
    <source>
        <dbReference type="ARBA" id="ARBA00004167"/>
    </source>
</evidence>